<dbReference type="PROSITE" id="PS50820">
    <property type="entry name" value="LCCL"/>
    <property type="match status" value="4"/>
</dbReference>
<comment type="similarity">
    <text evidence="1 6">Belongs to the Arg-specific ADP-ribosyltransferase family.</text>
</comment>
<accession>A0A815TDA1</accession>
<evidence type="ECO:0000256" key="5">
    <source>
        <dbReference type="ARBA" id="ARBA00047597"/>
    </source>
</evidence>
<comment type="catalytic activity">
    <reaction evidence="5 6">
        <text>L-arginyl-[protein] + NAD(+) = N(omega)-(ADP-D-ribosyl)-L-arginyl-[protein] + nicotinamide + H(+)</text>
        <dbReference type="Rhea" id="RHEA:19149"/>
        <dbReference type="Rhea" id="RHEA-COMP:10532"/>
        <dbReference type="Rhea" id="RHEA-COMP:15087"/>
        <dbReference type="ChEBI" id="CHEBI:15378"/>
        <dbReference type="ChEBI" id="CHEBI:17154"/>
        <dbReference type="ChEBI" id="CHEBI:29965"/>
        <dbReference type="ChEBI" id="CHEBI:57540"/>
        <dbReference type="ChEBI" id="CHEBI:142554"/>
        <dbReference type="EC" id="2.4.2.31"/>
    </reaction>
</comment>
<proteinExistence type="inferred from homology"/>
<dbReference type="PANTHER" id="PTHR31331:SF1">
    <property type="entry name" value="CYSTEINE RICH SECRETORY PROTEIN LCCL DOMAIN CONTAINING 2"/>
    <property type="match status" value="1"/>
</dbReference>
<dbReference type="SMART" id="SM00603">
    <property type="entry name" value="LCCL"/>
    <property type="match status" value="4"/>
</dbReference>
<comment type="caution">
    <text evidence="9">The sequence shown here is derived from an EMBL/GenBank/DDBJ whole genome shotgun (WGS) entry which is preliminary data.</text>
</comment>
<evidence type="ECO:0000256" key="1">
    <source>
        <dbReference type="ARBA" id="ARBA00009558"/>
    </source>
</evidence>
<evidence type="ECO:0000256" key="2">
    <source>
        <dbReference type="ARBA" id="ARBA00022676"/>
    </source>
</evidence>
<keyword evidence="7" id="KW-0812">Transmembrane</keyword>
<evidence type="ECO:0000313" key="9">
    <source>
        <dbReference type="EMBL" id="CAF1500461.1"/>
    </source>
</evidence>
<feature type="transmembrane region" description="Helical" evidence="7">
    <location>
        <begin position="12"/>
        <end position="33"/>
    </location>
</feature>
<evidence type="ECO:0000256" key="6">
    <source>
        <dbReference type="RuleBase" id="RU361228"/>
    </source>
</evidence>
<evidence type="ECO:0000256" key="7">
    <source>
        <dbReference type="SAM" id="Phobius"/>
    </source>
</evidence>
<keyword evidence="4" id="KW-0548">Nucleotidyltransferase</keyword>
<keyword evidence="2 6" id="KW-0328">Glycosyltransferase</keyword>
<dbReference type="InterPro" id="IPR004043">
    <property type="entry name" value="LCCL"/>
</dbReference>
<keyword evidence="7" id="KW-1133">Transmembrane helix</keyword>
<sequence length="779" mass="86401">MSLIYIGQQITIYGGIFIFITGSSGNLMSILVFSSVRNYRTTPCTFYFLIASIFNIIYLANNLISRIVSTGYGIDLTKTSLSWCKLRVYIGNSVTLISLSCSYSNISKASQPIIGYAEEELLSLSDACQPLINIVDDILKYVKIALDNTSTEPPNKLTKDEAASIHMYTMEWEDGHKSLYTILNYTLRMGDRDGLKPWYKYLKLFLTALVKLPCAPPQTVWRGVRRNITEEFPPGAQITWWSFSSCTTSLNVLESDLYLGNVGERTLFSIELINGRTIKDYSYFDTEDEILMLPGTYMEVQSQFTPAPDLHIIHLKQMVPKDILLETPFQGACLYPKPKRHWYLRKRVVFSVTIALILIIIGSVLGSRTWNHSPALLFSNNTKIISNYSLTDILHTLKFGQNYSSIITGTTNGTIYGTNIYAEGSDYGTAAVHAGILRNGETKNITIIVLPGRTLYTASTQNGISSYSYGSWSRSYSFENVTFESNVTPLNFADYNGNIGDSLYLSVTGAMNGRIYGTNIYTDDSDLATAAIHAGVLHNGETKNITIKILSGRSSYAASVQNDISSLSYGLWKRSYSFENITLPTNITPVDLADYNGKIGDIICYLLRGTVDGYIYGTNIYADFSNLASSAVHAGVLHIGETKNISIKILPGQSLYESSIQNGLSSLSYGHWTRSFSFKNVKIISNIAPVNLANYDGKIGDIISFKLTGAIYGYIYGTNIYTDDSNLATTAVHAGILHVDETKNITIKILPGQSSYDASTHNNVTSYSYGSWTRSYTFM</sequence>
<dbReference type="AlphaFoldDB" id="A0A815TDA1"/>
<evidence type="ECO:0000313" key="10">
    <source>
        <dbReference type="Proteomes" id="UP000663845"/>
    </source>
</evidence>
<dbReference type="Gene3D" id="3.90.176.10">
    <property type="entry name" value="Toxin ADP-ribosyltransferase, Chain A, domain 1"/>
    <property type="match status" value="1"/>
</dbReference>
<name>A0A815TDA1_9BILA</name>
<dbReference type="InterPro" id="IPR051957">
    <property type="entry name" value="CRISP-LCCL_domain"/>
</dbReference>
<organism evidence="9 10">
    <name type="scientific">Adineta steineri</name>
    <dbReference type="NCBI Taxonomy" id="433720"/>
    <lineage>
        <taxon>Eukaryota</taxon>
        <taxon>Metazoa</taxon>
        <taxon>Spiralia</taxon>
        <taxon>Gnathifera</taxon>
        <taxon>Rotifera</taxon>
        <taxon>Eurotatoria</taxon>
        <taxon>Bdelloidea</taxon>
        <taxon>Adinetida</taxon>
        <taxon>Adinetidae</taxon>
        <taxon>Adineta</taxon>
    </lineage>
</organism>
<evidence type="ECO:0000256" key="3">
    <source>
        <dbReference type="ARBA" id="ARBA00022679"/>
    </source>
</evidence>
<dbReference type="GO" id="GO:0016779">
    <property type="term" value="F:nucleotidyltransferase activity"/>
    <property type="evidence" value="ECO:0007669"/>
    <property type="project" value="UniProtKB-KW"/>
</dbReference>
<dbReference type="InterPro" id="IPR036609">
    <property type="entry name" value="LCCL_sf"/>
</dbReference>
<dbReference type="EC" id="2.4.2.31" evidence="6"/>
<dbReference type="SUPFAM" id="SSF56399">
    <property type="entry name" value="ADP-ribosylation"/>
    <property type="match status" value="1"/>
</dbReference>
<feature type="domain" description="LCCL" evidence="8">
    <location>
        <begin position="415"/>
        <end position="476"/>
    </location>
</feature>
<gene>
    <name evidence="9" type="ORF">JYZ213_LOCUS43453</name>
</gene>
<dbReference type="InterPro" id="IPR000768">
    <property type="entry name" value="ART"/>
</dbReference>
<dbReference type="PROSITE" id="PS51996">
    <property type="entry name" value="TR_MART"/>
    <property type="match status" value="1"/>
</dbReference>
<dbReference type="Pfam" id="PF01129">
    <property type="entry name" value="ART"/>
    <property type="match status" value="1"/>
</dbReference>
<evidence type="ECO:0000259" key="8">
    <source>
        <dbReference type="PROSITE" id="PS50820"/>
    </source>
</evidence>
<feature type="domain" description="LCCL" evidence="8">
    <location>
        <begin position="514"/>
        <end position="576"/>
    </location>
</feature>
<feature type="domain" description="LCCL" evidence="8">
    <location>
        <begin position="614"/>
        <end position="676"/>
    </location>
</feature>
<feature type="domain" description="LCCL" evidence="8">
    <location>
        <begin position="714"/>
        <end position="776"/>
    </location>
</feature>
<dbReference type="PANTHER" id="PTHR31331">
    <property type="entry name" value="LCCL DOMAIN PROTEIN (AFU_ORTHOLOGUE AFUA_5G08630)"/>
    <property type="match status" value="1"/>
</dbReference>
<dbReference type="Pfam" id="PF03815">
    <property type="entry name" value="LCCL"/>
    <property type="match status" value="4"/>
</dbReference>
<keyword evidence="7" id="KW-0472">Membrane</keyword>
<evidence type="ECO:0000256" key="4">
    <source>
        <dbReference type="ARBA" id="ARBA00022695"/>
    </source>
</evidence>
<dbReference type="SUPFAM" id="SSF69848">
    <property type="entry name" value="LCCL domain"/>
    <property type="match status" value="4"/>
</dbReference>
<protein>
    <recommendedName>
        <fullName evidence="6">NAD(P)(+)--arginine ADP-ribosyltransferase</fullName>
        <ecNumber evidence="6">2.4.2.31</ecNumber>
    </recommendedName>
    <alternativeName>
        <fullName evidence="6">Mono(ADP-ribosyl)transferase</fullName>
    </alternativeName>
</protein>
<reference evidence="9" key="1">
    <citation type="submission" date="2021-02" db="EMBL/GenBank/DDBJ databases">
        <authorList>
            <person name="Nowell W R."/>
        </authorList>
    </citation>
    <scope>NUCLEOTIDE SEQUENCE</scope>
</reference>
<keyword evidence="6" id="KW-0521">NADP</keyword>
<dbReference type="GO" id="GO:0106274">
    <property type="term" value="F:NAD+-protein-arginine ADP-ribosyltransferase activity"/>
    <property type="evidence" value="ECO:0007669"/>
    <property type="project" value="UniProtKB-EC"/>
</dbReference>
<keyword evidence="3 6" id="KW-0808">Transferase</keyword>
<dbReference type="EMBL" id="CAJNOG010002331">
    <property type="protein sequence ID" value="CAF1500461.1"/>
    <property type="molecule type" value="Genomic_DNA"/>
</dbReference>
<dbReference type="Gene3D" id="2.170.130.20">
    <property type="entry name" value="LCCL-like domain"/>
    <property type="match status" value="4"/>
</dbReference>
<feature type="transmembrane region" description="Helical" evidence="7">
    <location>
        <begin position="45"/>
        <end position="64"/>
    </location>
</feature>
<feature type="transmembrane region" description="Helical" evidence="7">
    <location>
        <begin position="348"/>
        <end position="370"/>
    </location>
</feature>
<keyword evidence="6" id="KW-0520">NAD</keyword>
<dbReference type="Proteomes" id="UP000663845">
    <property type="component" value="Unassembled WGS sequence"/>
</dbReference>